<gene>
    <name evidence="3" type="ORF">QAB22_010340</name>
</gene>
<dbReference type="GO" id="GO:0016787">
    <property type="term" value="F:hydrolase activity"/>
    <property type="evidence" value="ECO:0007669"/>
    <property type="project" value="UniProtKB-KW"/>
</dbReference>
<feature type="domain" description="BD-FAE-like" evidence="2">
    <location>
        <begin position="110"/>
        <end position="297"/>
    </location>
</feature>
<sequence length="365" mass="40811">MTLEDYYQTGFTGGNSSMLPTNSSIIIYILKLNCGVEMNAKTKTKMIIAFIAGFSLSCAAFYGYKKISSNGPVWDRVGSKIFGNFDGDAEIVKIQSSIDNTFQNAYFFSSKSEKPEPLIVSLHTWSGDYNQEDPIYKLAKKKGYNYIHPDFRGANDKPDACLSPKVIQDITDAIKYAKEKTNANNVYLVGVSGGGYAALGYYMSGDQNIKKAFAWVPISNLKDWYIQSKNDKNKYATDVLKCSSDGVENEGSFSKMLSRSPITMTRKNFYPIDIYAGINDGYKGSVSIMQSINFYNKITSTDKITDQEIISLVSRQSEALKDIKIDDRDVFLSRQDNNVSITIFDGVHEMLSEFTMSEISKDALQ</sequence>
<evidence type="ECO:0000259" key="2">
    <source>
        <dbReference type="Pfam" id="PF20434"/>
    </source>
</evidence>
<feature type="transmembrane region" description="Helical" evidence="1">
    <location>
        <begin position="46"/>
        <end position="64"/>
    </location>
</feature>
<keyword evidence="1" id="KW-0812">Transmembrane</keyword>
<evidence type="ECO:0000256" key="1">
    <source>
        <dbReference type="SAM" id="Phobius"/>
    </source>
</evidence>
<keyword evidence="1" id="KW-1133">Transmembrane helix</keyword>
<reference evidence="3" key="1">
    <citation type="journal article" date="2023" name="Nat. Commun.">
        <title>Genomic dissection of endemic carbapenem resistance reveals metallo-beta-lactamase dissemination through clonal, plasmid and integron transfer.</title>
        <authorList>
            <person name="Macesic N."/>
            <person name="Hawkey J."/>
            <person name="Vezina B."/>
            <person name="Wisniewski J.A."/>
            <person name="Cottingham H."/>
            <person name="Blakeway L.V."/>
            <person name="Harshegyi T."/>
            <person name="Pragastis K."/>
            <person name="Badoordeen G.Z."/>
            <person name="Dennison A."/>
            <person name="Spelman D.W."/>
            <person name="Jenney A.W.J."/>
            <person name="Peleg A.Y."/>
        </authorList>
    </citation>
    <scope>NUCLEOTIDE SEQUENCE</scope>
    <source>
        <strain evidence="3">CPO071</strain>
    </source>
</reference>
<reference evidence="3" key="2">
    <citation type="submission" date="2024-01" db="EMBL/GenBank/DDBJ databases">
        <authorList>
            <person name="Macesic N."/>
        </authorList>
    </citation>
    <scope>NUCLEOTIDE SEQUENCE</scope>
    <source>
        <strain evidence="3">CPO071</strain>
    </source>
</reference>
<dbReference type="InterPro" id="IPR049492">
    <property type="entry name" value="BD-FAE-like_dom"/>
</dbReference>
<dbReference type="InterPro" id="IPR029058">
    <property type="entry name" value="AB_hydrolase_fold"/>
</dbReference>
<dbReference type="Proteomes" id="UP001176846">
    <property type="component" value="Unassembled WGS sequence"/>
</dbReference>
<comment type="caution">
    <text evidence="3">The sequence shown here is derived from an EMBL/GenBank/DDBJ whole genome shotgun (WGS) entry which is preliminary data.</text>
</comment>
<dbReference type="EMBL" id="JARTTN020000001">
    <property type="protein sequence ID" value="MEC6056937.1"/>
    <property type="molecule type" value="Genomic_DNA"/>
</dbReference>
<dbReference type="Pfam" id="PF20434">
    <property type="entry name" value="BD-FAE"/>
    <property type="match status" value="1"/>
</dbReference>
<protein>
    <submittedName>
        <fullName evidence="3">Alpha/beta fold hydrolase</fullName>
    </submittedName>
</protein>
<proteinExistence type="predicted"/>
<keyword evidence="1" id="KW-0472">Membrane</keyword>
<evidence type="ECO:0000313" key="3">
    <source>
        <dbReference type="EMBL" id="MEC6056937.1"/>
    </source>
</evidence>
<dbReference type="Gene3D" id="3.40.50.1820">
    <property type="entry name" value="alpha/beta hydrolase"/>
    <property type="match status" value="1"/>
</dbReference>
<accession>A0AAW9PCP7</accession>
<dbReference type="AlphaFoldDB" id="A0AAW9PCP7"/>
<dbReference type="SUPFAM" id="SSF53474">
    <property type="entry name" value="alpha/beta-Hydrolases"/>
    <property type="match status" value="1"/>
</dbReference>
<name>A0AAW9PCP7_KLEVA</name>
<keyword evidence="3" id="KW-0378">Hydrolase</keyword>
<organism evidence="3 4">
    <name type="scientific">Klebsiella variicola</name>
    <dbReference type="NCBI Taxonomy" id="244366"/>
    <lineage>
        <taxon>Bacteria</taxon>
        <taxon>Pseudomonadati</taxon>
        <taxon>Pseudomonadota</taxon>
        <taxon>Gammaproteobacteria</taxon>
        <taxon>Enterobacterales</taxon>
        <taxon>Enterobacteriaceae</taxon>
        <taxon>Klebsiella/Raoultella group</taxon>
        <taxon>Klebsiella</taxon>
        <taxon>Klebsiella pneumoniae complex</taxon>
    </lineage>
</organism>
<dbReference type="RefSeq" id="WP_142763067.1">
    <property type="nucleotide sequence ID" value="NZ_JARTTN020000001.1"/>
</dbReference>
<evidence type="ECO:0000313" key="4">
    <source>
        <dbReference type="Proteomes" id="UP001176846"/>
    </source>
</evidence>